<dbReference type="Pfam" id="PF00535">
    <property type="entry name" value="Glycos_transf_2"/>
    <property type="match status" value="1"/>
</dbReference>
<dbReference type="PANTHER" id="PTHR10859">
    <property type="entry name" value="GLYCOSYL TRANSFERASE"/>
    <property type="match status" value="1"/>
</dbReference>
<evidence type="ECO:0000313" key="3">
    <source>
        <dbReference type="Proteomes" id="UP000740727"/>
    </source>
</evidence>
<dbReference type="SUPFAM" id="SSF53448">
    <property type="entry name" value="Nucleotide-diphospho-sugar transferases"/>
    <property type="match status" value="1"/>
</dbReference>
<reference evidence="2" key="1">
    <citation type="submission" date="2018-10" db="EMBL/GenBank/DDBJ databases">
        <title>Iterative Subtractive Binning of Freshwater Chronoseries Metagenomes Recovers Nearly Complete Genomes from over Four Hundred Novel Species.</title>
        <authorList>
            <person name="Rodriguez-R L.M."/>
            <person name="Tsementzi D."/>
            <person name="Luo C."/>
            <person name="Konstantinidis K.T."/>
        </authorList>
    </citation>
    <scope>NUCLEOTIDE SEQUENCE</scope>
    <source>
        <strain evidence="2">WB5_2A_028</strain>
    </source>
</reference>
<dbReference type="InterPro" id="IPR029044">
    <property type="entry name" value="Nucleotide-diphossugar_trans"/>
</dbReference>
<dbReference type="InterPro" id="IPR001173">
    <property type="entry name" value="Glyco_trans_2-like"/>
</dbReference>
<name>A0A965GDI5_9PROT</name>
<dbReference type="Gene3D" id="3.90.550.10">
    <property type="entry name" value="Spore Coat Polysaccharide Biosynthesis Protein SpsA, Chain A"/>
    <property type="match status" value="1"/>
</dbReference>
<evidence type="ECO:0000313" key="2">
    <source>
        <dbReference type="EMBL" id="NBR94530.1"/>
    </source>
</evidence>
<dbReference type="EMBL" id="RFXN01000178">
    <property type="protein sequence ID" value="NBR94530.1"/>
    <property type="molecule type" value="Genomic_DNA"/>
</dbReference>
<accession>A0A965GDI5</accession>
<proteinExistence type="predicted"/>
<dbReference type="PANTHER" id="PTHR10859:SF91">
    <property type="entry name" value="DOLICHYL-PHOSPHATE BETA-GLUCOSYLTRANSFERASE"/>
    <property type="match status" value="1"/>
</dbReference>
<dbReference type="GO" id="GO:0006487">
    <property type="term" value="P:protein N-linked glycosylation"/>
    <property type="evidence" value="ECO:0007669"/>
    <property type="project" value="TreeGrafter"/>
</dbReference>
<gene>
    <name evidence="2" type="ORF">EBT44_06890</name>
</gene>
<organism evidence="2 3">
    <name type="scientific">Candidatus Fonsibacter lacus</name>
    <dbReference type="NCBI Taxonomy" id="2576439"/>
    <lineage>
        <taxon>Bacteria</taxon>
        <taxon>Pseudomonadati</taxon>
        <taxon>Pseudomonadota</taxon>
        <taxon>Alphaproteobacteria</taxon>
        <taxon>Candidatus Pelagibacterales</taxon>
        <taxon>Candidatus Pelagibacterales incertae sedis</taxon>
        <taxon>Candidatus Fonsibacter</taxon>
    </lineage>
</organism>
<sequence length="273" mass="31250">MFNTYLYRHGITNSSSKSRQEGPNNIVTNIPLVLFVPFYNESKREGIVGYVNALAALPELSLVLVNDGSTDTTNNILSSFQQPNIKIYSHAINLGKGNALRVAMLDFQLHNKANFIGYLDCDGAFPIDTVSLFIDSSRKKFLDNEILLCIASRIKLAGRKVERKEHRHYISRVIITLLGIRYTFMPYDSQSGLKIFRVNEGFENSLRLPFKTRWLFDVELLDRLTKKSSSNFIWEEPVQEWRDKPGSHLQMRHVISVAKELLLLLLAKKSLND</sequence>
<evidence type="ECO:0000259" key="1">
    <source>
        <dbReference type="Pfam" id="PF00535"/>
    </source>
</evidence>
<comment type="caution">
    <text evidence="2">The sequence shown here is derived from an EMBL/GenBank/DDBJ whole genome shotgun (WGS) entry which is preliminary data.</text>
</comment>
<dbReference type="AlphaFoldDB" id="A0A965GDI5"/>
<feature type="domain" description="Glycosyltransferase 2-like" evidence="1">
    <location>
        <begin position="35"/>
        <end position="139"/>
    </location>
</feature>
<protein>
    <submittedName>
        <fullName evidence="2">Glycosyltransferase</fullName>
    </submittedName>
</protein>
<dbReference type="Proteomes" id="UP000740727">
    <property type="component" value="Unassembled WGS sequence"/>
</dbReference>